<evidence type="ECO:0000256" key="2">
    <source>
        <dbReference type="SAM" id="SignalP"/>
    </source>
</evidence>
<feature type="region of interest" description="Disordered" evidence="1">
    <location>
        <begin position="79"/>
        <end position="99"/>
    </location>
</feature>
<keyword evidence="2" id="KW-0732">Signal</keyword>
<evidence type="ECO:0000313" key="3">
    <source>
        <dbReference type="EMBL" id="KAJ1142436.1"/>
    </source>
</evidence>
<evidence type="ECO:0000256" key="1">
    <source>
        <dbReference type="SAM" id="MobiDB-lite"/>
    </source>
</evidence>
<reference evidence="3" key="1">
    <citation type="journal article" date="2022" name="bioRxiv">
        <title>Sequencing and chromosome-scale assembly of the giantPleurodeles waltlgenome.</title>
        <authorList>
            <person name="Brown T."/>
            <person name="Elewa A."/>
            <person name="Iarovenko S."/>
            <person name="Subramanian E."/>
            <person name="Araus A.J."/>
            <person name="Petzold A."/>
            <person name="Susuki M."/>
            <person name="Suzuki K.-i.T."/>
            <person name="Hayashi T."/>
            <person name="Toyoda A."/>
            <person name="Oliveira C."/>
            <person name="Osipova E."/>
            <person name="Leigh N.D."/>
            <person name="Simon A."/>
            <person name="Yun M.H."/>
        </authorList>
    </citation>
    <scope>NUCLEOTIDE SEQUENCE</scope>
    <source>
        <strain evidence="3">20211129_DDA</strain>
        <tissue evidence="3">Liver</tissue>
    </source>
</reference>
<keyword evidence="4" id="KW-1185">Reference proteome</keyword>
<comment type="caution">
    <text evidence="3">The sequence shown here is derived from an EMBL/GenBank/DDBJ whole genome shotgun (WGS) entry which is preliminary data.</text>
</comment>
<evidence type="ECO:0000313" key="4">
    <source>
        <dbReference type="Proteomes" id="UP001066276"/>
    </source>
</evidence>
<dbReference type="Proteomes" id="UP001066276">
    <property type="component" value="Chromosome 6"/>
</dbReference>
<sequence>MVAFQSGVLGLRHLVLIRSVVEWCCTVTAGVHLGDRGCQLSDPLLAEETCSGSSAVVGGSSPVTQWRTGTYCYKCSFSRKPKRRVPDSSSSRGGRGAVR</sequence>
<protein>
    <recommendedName>
        <fullName evidence="5">Secreted protein</fullName>
    </recommendedName>
</protein>
<organism evidence="3 4">
    <name type="scientific">Pleurodeles waltl</name>
    <name type="common">Iberian ribbed newt</name>
    <dbReference type="NCBI Taxonomy" id="8319"/>
    <lineage>
        <taxon>Eukaryota</taxon>
        <taxon>Metazoa</taxon>
        <taxon>Chordata</taxon>
        <taxon>Craniata</taxon>
        <taxon>Vertebrata</taxon>
        <taxon>Euteleostomi</taxon>
        <taxon>Amphibia</taxon>
        <taxon>Batrachia</taxon>
        <taxon>Caudata</taxon>
        <taxon>Salamandroidea</taxon>
        <taxon>Salamandridae</taxon>
        <taxon>Pleurodelinae</taxon>
        <taxon>Pleurodeles</taxon>
    </lineage>
</organism>
<gene>
    <name evidence="3" type="ORF">NDU88_008761</name>
</gene>
<proteinExistence type="predicted"/>
<dbReference type="EMBL" id="JANPWB010000010">
    <property type="protein sequence ID" value="KAJ1142436.1"/>
    <property type="molecule type" value="Genomic_DNA"/>
</dbReference>
<evidence type="ECO:0008006" key="5">
    <source>
        <dbReference type="Google" id="ProtNLM"/>
    </source>
</evidence>
<feature type="signal peptide" evidence="2">
    <location>
        <begin position="1"/>
        <end position="30"/>
    </location>
</feature>
<feature type="chain" id="PRO_5043989577" description="Secreted protein" evidence="2">
    <location>
        <begin position="31"/>
        <end position="99"/>
    </location>
</feature>
<dbReference type="AlphaFoldDB" id="A0AAV7QST8"/>
<name>A0AAV7QST8_PLEWA</name>
<accession>A0AAV7QST8</accession>